<reference evidence="2 3" key="1">
    <citation type="submission" date="2019-09" db="EMBL/GenBank/DDBJ databases">
        <title>Draft genome of the ectomycorrhizal ascomycete Sphaerosporella brunnea.</title>
        <authorList>
            <consortium name="DOE Joint Genome Institute"/>
            <person name="Benucci G.M."/>
            <person name="Marozzi G."/>
            <person name="Antonielli L."/>
            <person name="Sanchez S."/>
            <person name="Marco P."/>
            <person name="Wang X."/>
            <person name="Falini L.B."/>
            <person name="Barry K."/>
            <person name="Haridas S."/>
            <person name="Lipzen A."/>
            <person name="Labutti K."/>
            <person name="Grigoriev I.V."/>
            <person name="Murat C."/>
            <person name="Martin F."/>
            <person name="Albertini E."/>
            <person name="Donnini D."/>
            <person name="Bonito G."/>
        </authorList>
    </citation>
    <scope>NUCLEOTIDE SEQUENCE [LARGE SCALE GENOMIC DNA]</scope>
    <source>
        <strain evidence="2 3">Sb_GMNB300</strain>
    </source>
</reference>
<dbReference type="EMBL" id="VXIS01000033">
    <property type="protein sequence ID" value="KAA8911669.1"/>
    <property type="molecule type" value="Genomic_DNA"/>
</dbReference>
<dbReference type="AlphaFoldDB" id="A0A5J5F504"/>
<name>A0A5J5F504_9PEZI</name>
<dbReference type="InParanoid" id="A0A5J5F504"/>
<feature type="region of interest" description="Disordered" evidence="1">
    <location>
        <begin position="1"/>
        <end position="60"/>
    </location>
</feature>
<keyword evidence="3" id="KW-1185">Reference proteome</keyword>
<dbReference type="Proteomes" id="UP000326924">
    <property type="component" value="Unassembled WGS sequence"/>
</dbReference>
<proteinExistence type="predicted"/>
<sequence length="228" mass="26013">MPPPTEPPDPPDGEPAKMPAEHTSKPPEKNVSLRPKRKRPYESSIPARPGDPPFKDSLTTTTKRLKLLSLHDPFRVTAPPEPVTQFDAEKQAPPAADGWNLTFTPPPPYGGLQPSPRGEMIRRDRSWDRGGVWGRREPTRPERYGRSDSGYWMRRGLMGTVVDPDGRGITTYWREPSGVRESWRPIYKGPSVRGGWRPIYREPRARERSGDRWGDGGHWESDVYHLNY</sequence>
<organism evidence="2 3">
    <name type="scientific">Sphaerosporella brunnea</name>
    <dbReference type="NCBI Taxonomy" id="1250544"/>
    <lineage>
        <taxon>Eukaryota</taxon>
        <taxon>Fungi</taxon>
        <taxon>Dikarya</taxon>
        <taxon>Ascomycota</taxon>
        <taxon>Pezizomycotina</taxon>
        <taxon>Pezizomycetes</taxon>
        <taxon>Pezizales</taxon>
        <taxon>Pyronemataceae</taxon>
        <taxon>Sphaerosporella</taxon>
    </lineage>
</organism>
<protein>
    <submittedName>
        <fullName evidence="2">Uncharacterized protein</fullName>
    </submittedName>
</protein>
<feature type="region of interest" description="Disordered" evidence="1">
    <location>
        <begin position="93"/>
        <end position="123"/>
    </location>
</feature>
<evidence type="ECO:0000313" key="3">
    <source>
        <dbReference type="Proteomes" id="UP000326924"/>
    </source>
</evidence>
<evidence type="ECO:0000256" key="1">
    <source>
        <dbReference type="SAM" id="MobiDB-lite"/>
    </source>
</evidence>
<feature type="region of interest" description="Disordered" evidence="1">
    <location>
        <begin position="206"/>
        <end position="228"/>
    </location>
</feature>
<feature type="compositionally biased region" description="Pro residues" evidence="1">
    <location>
        <begin position="1"/>
        <end position="10"/>
    </location>
</feature>
<comment type="caution">
    <text evidence="2">The sequence shown here is derived from an EMBL/GenBank/DDBJ whole genome shotgun (WGS) entry which is preliminary data.</text>
</comment>
<evidence type="ECO:0000313" key="2">
    <source>
        <dbReference type="EMBL" id="KAA8911669.1"/>
    </source>
</evidence>
<feature type="compositionally biased region" description="Basic and acidic residues" evidence="1">
    <location>
        <begin position="19"/>
        <end position="28"/>
    </location>
</feature>
<gene>
    <name evidence="2" type="ORF">FN846DRAFT_904201</name>
</gene>
<accession>A0A5J5F504</accession>